<dbReference type="InterPro" id="IPR007167">
    <property type="entry name" value="Fe-transptr_FeoA-like"/>
</dbReference>
<dbReference type="SUPFAM" id="SSF50037">
    <property type="entry name" value="C-terminal domain of transcriptional repressors"/>
    <property type="match status" value="1"/>
</dbReference>
<keyword evidence="4" id="KW-1185">Reference proteome</keyword>
<organism evidence="3 4">
    <name type="scientific">Methanofollis liminatans DSM 4140</name>
    <dbReference type="NCBI Taxonomy" id="28892"/>
    <lineage>
        <taxon>Archaea</taxon>
        <taxon>Methanobacteriati</taxon>
        <taxon>Methanobacteriota</taxon>
        <taxon>Stenosarchaea group</taxon>
        <taxon>Methanomicrobia</taxon>
        <taxon>Methanomicrobiales</taxon>
        <taxon>Methanomicrobiaceae</taxon>
        <taxon>Methanofollis</taxon>
    </lineage>
</organism>
<dbReference type="InterPro" id="IPR038157">
    <property type="entry name" value="FeoA_core_dom"/>
</dbReference>
<evidence type="ECO:0000256" key="1">
    <source>
        <dbReference type="ARBA" id="ARBA00023004"/>
    </source>
</evidence>
<dbReference type="InterPro" id="IPR036388">
    <property type="entry name" value="WH-like_DNA-bd_sf"/>
</dbReference>
<dbReference type="Pfam" id="PF04023">
    <property type="entry name" value="FeoA"/>
    <property type="match status" value="1"/>
</dbReference>
<reference evidence="3 4" key="1">
    <citation type="submission" date="2011-08" db="EMBL/GenBank/DDBJ databases">
        <title>The complete genome of Methanofollis liminatans DSM 4140.</title>
        <authorList>
            <consortium name="US DOE Joint Genome Institute (JGI-PGF)"/>
            <person name="Lucas S."/>
            <person name="Han J."/>
            <person name="Lapidus A."/>
            <person name="Bruce D."/>
            <person name="Goodwin L."/>
            <person name="Pitluck S."/>
            <person name="Peters L."/>
            <person name="Kyrpides N."/>
            <person name="Mavromatis K."/>
            <person name="Ivanova N."/>
            <person name="Mikhailova N."/>
            <person name="Lu M."/>
            <person name="Detter J.C."/>
            <person name="Tapia R."/>
            <person name="Han C."/>
            <person name="Land M."/>
            <person name="Hauser L."/>
            <person name="Markowitz V."/>
            <person name="Cheng J.-F."/>
            <person name="Hugenholtz P."/>
            <person name="Woyke T."/>
            <person name="Wu D."/>
            <person name="Spring S."/>
            <person name="Schuler E."/>
            <person name="Brambilla E."/>
            <person name="Klenk H.-P."/>
            <person name="Eisen J.A."/>
        </authorList>
    </citation>
    <scope>NUCLEOTIDE SEQUENCE [LARGE SCALE GENOMIC DNA]</scope>
    <source>
        <strain evidence="3 4">DSM 4140</strain>
    </source>
</reference>
<dbReference type="Proteomes" id="UP000005095">
    <property type="component" value="Chromosome"/>
</dbReference>
<dbReference type="EMBL" id="CM001555">
    <property type="protein sequence ID" value="EJG06612.1"/>
    <property type="molecule type" value="Genomic_DNA"/>
</dbReference>
<dbReference type="STRING" id="28892.Metli_0645"/>
<dbReference type="InterPro" id="IPR008988">
    <property type="entry name" value="Transcriptional_repressor_C"/>
</dbReference>
<name>J1L0T4_9EURY</name>
<dbReference type="Gene3D" id="2.30.30.90">
    <property type="match status" value="1"/>
</dbReference>
<gene>
    <name evidence="3" type="ORF">Metli_0645</name>
</gene>
<dbReference type="GO" id="GO:0046983">
    <property type="term" value="F:protein dimerization activity"/>
    <property type="evidence" value="ECO:0007669"/>
    <property type="project" value="InterPro"/>
</dbReference>
<dbReference type="SMART" id="SM00529">
    <property type="entry name" value="HTH_DTXR"/>
    <property type="match status" value="1"/>
</dbReference>
<dbReference type="PANTHER" id="PTHR33238:SF7">
    <property type="entry name" value="IRON-DEPENDENT TRANSCRIPTIONAL REGULATOR"/>
    <property type="match status" value="1"/>
</dbReference>
<dbReference type="AlphaFoldDB" id="J1L0T4"/>
<dbReference type="Pfam" id="PF02742">
    <property type="entry name" value="Fe_dep_repr_C"/>
    <property type="match status" value="1"/>
</dbReference>
<dbReference type="SMART" id="SM00899">
    <property type="entry name" value="FeoA"/>
    <property type="match status" value="1"/>
</dbReference>
<dbReference type="InterPro" id="IPR050536">
    <property type="entry name" value="DtxR_MntR_Metal-Reg"/>
</dbReference>
<dbReference type="SUPFAM" id="SSF47979">
    <property type="entry name" value="Iron-dependent repressor protein, dimerization domain"/>
    <property type="match status" value="1"/>
</dbReference>
<accession>J1L0T4</accession>
<dbReference type="PANTHER" id="PTHR33238">
    <property type="entry name" value="IRON (METAL) DEPENDENT REPRESSOR, DTXR FAMILY"/>
    <property type="match status" value="1"/>
</dbReference>
<dbReference type="InterPro" id="IPR022689">
    <property type="entry name" value="Iron_dep_repressor"/>
</dbReference>
<feature type="domain" description="Ferrous iron transporter FeoA-like" evidence="2">
    <location>
        <begin position="139"/>
        <end position="209"/>
    </location>
</feature>
<dbReference type="InterPro" id="IPR001367">
    <property type="entry name" value="Fe_dep_repressor"/>
</dbReference>
<evidence type="ECO:0000259" key="2">
    <source>
        <dbReference type="SMART" id="SM00899"/>
    </source>
</evidence>
<dbReference type="GO" id="GO:0003700">
    <property type="term" value="F:DNA-binding transcription factor activity"/>
    <property type="evidence" value="ECO:0007669"/>
    <property type="project" value="InterPro"/>
</dbReference>
<keyword evidence="1" id="KW-0408">Iron</keyword>
<evidence type="ECO:0000313" key="3">
    <source>
        <dbReference type="EMBL" id="EJG06612.1"/>
    </source>
</evidence>
<evidence type="ECO:0000313" key="4">
    <source>
        <dbReference type="Proteomes" id="UP000005095"/>
    </source>
</evidence>
<proteinExistence type="predicted"/>
<dbReference type="GO" id="GO:0046914">
    <property type="term" value="F:transition metal ion binding"/>
    <property type="evidence" value="ECO:0007669"/>
    <property type="project" value="InterPro"/>
</dbReference>
<dbReference type="InterPro" id="IPR036421">
    <property type="entry name" value="Fe_dep_repressor_sf"/>
</dbReference>
<protein>
    <submittedName>
        <fullName evidence="3">Iron (Metal) dependent repressor, DtxR family</fullName>
    </submittedName>
</protein>
<dbReference type="Gene3D" id="1.10.10.10">
    <property type="entry name" value="Winged helix-like DNA-binding domain superfamily/Winged helix DNA-binding domain"/>
    <property type="match status" value="1"/>
</dbReference>
<sequence length="211" mass="23130">MECMNSSVREDCLEAILTLTQANGGSVAAEGILAAVDADRAEVEACLAGLVADGAVRKDDRGYLLSTEGKRIAEAVLRKHRVLECFLCEMLGMDTGAASKEACVLEHEISDEAIDRLSRYIERPGHGPRRHCAGRCREHSLLEFAEGDLLEITMIRCLSRNRRLIDLGLIPGEQITIRRKLYNDAIVVRVKGADIALSPEIASTIFAEPVR</sequence>
<dbReference type="HOGENOM" id="CLU_069532_0_1_2"/>